<name>A0A1H9XCL4_9MICO</name>
<protein>
    <submittedName>
        <fullName evidence="1">Uncharacterized protein</fullName>
    </submittedName>
</protein>
<sequence length="187" mass="19904">MRWDQLFGDLEGQWEAEVRRDLDQEVADRTRRERATVGLFERLAASVETEVGLRLVAGPPLRGVLSDVGDGWLLLGGDRGGQSALVPLTAVTAVTGLGVRAAEAKLARRFGFGYALRGLSRDRAVVALTDVSGAVATGTIDAVGRDCFDLSEHAPDEPRRPENVTGRRLVPFAAVAYLQPAGGPAAI</sequence>
<reference evidence="2" key="1">
    <citation type="submission" date="2016-10" db="EMBL/GenBank/DDBJ databases">
        <authorList>
            <person name="Varghese N."/>
            <person name="Submissions S."/>
        </authorList>
    </citation>
    <scope>NUCLEOTIDE SEQUENCE [LARGE SCALE GENOMIC DNA]</scope>
    <source>
        <strain evidence="2">CGMCC 1.6963</strain>
    </source>
</reference>
<dbReference type="Proteomes" id="UP000199019">
    <property type="component" value="Unassembled WGS sequence"/>
</dbReference>
<evidence type="ECO:0000313" key="1">
    <source>
        <dbReference type="EMBL" id="SES43938.1"/>
    </source>
</evidence>
<proteinExistence type="predicted"/>
<keyword evidence="2" id="KW-1185">Reference proteome</keyword>
<dbReference type="AlphaFoldDB" id="A0A1H9XCL4"/>
<dbReference type="EMBL" id="FOHB01000007">
    <property type="protein sequence ID" value="SES43938.1"/>
    <property type="molecule type" value="Genomic_DNA"/>
</dbReference>
<accession>A0A1H9XCL4</accession>
<organism evidence="1 2">
    <name type="scientific">Pedococcus cremeus</name>
    <dbReference type="NCBI Taxonomy" id="587636"/>
    <lineage>
        <taxon>Bacteria</taxon>
        <taxon>Bacillati</taxon>
        <taxon>Actinomycetota</taxon>
        <taxon>Actinomycetes</taxon>
        <taxon>Micrococcales</taxon>
        <taxon>Intrasporangiaceae</taxon>
        <taxon>Pedococcus</taxon>
    </lineage>
</organism>
<dbReference type="RefSeq" id="WP_091761397.1">
    <property type="nucleotide sequence ID" value="NZ_FOHB01000007.1"/>
</dbReference>
<gene>
    <name evidence="1" type="ORF">SAMN05216199_3674</name>
</gene>
<evidence type="ECO:0000313" key="2">
    <source>
        <dbReference type="Proteomes" id="UP000199019"/>
    </source>
</evidence>
<dbReference type="STRING" id="587636.SAMN05216199_3674"/>